<dbReference type="EMBL" id="CAJEWN010000205">
    <property type="protein sequence ID" value="CAD2172756.1"/>
    <property type="molecule type" value="Genomic_DNA"/>
</dbReference>
<comment type="caution">
    <text evidence="2">The sequence shown here is derived from an EMBL/GenBank/DDBJ whole genome shotgun (WGS) entry which is preliminary data.</text>
</comment>
<sequence length="309" mass="36185">MSEESTNSDFDLVQNWLNQNNNNYDFDVQSKLADLLIKFNEEKEKNAKLEGQMNEMSVSYEKKIGELTNKLERLSKNCKRARFVQIKNKWGEINDYCCFNKCLHEINTNNIKCIKGNGFVKLIDDENCKYINCLEGKGFNKYVEVYVENNFAKREEDCINYSLFYFEIKVKREGDNPAYNWITIGLENINKAVINLLPVYGIIENERCEVFKLEGFCWNDGDIFGCGLVYPPTDKLLKKLPYIFFTQNGNQIGKAVLLKDNYGTYMQVIWLRCCSVEANFGNDLELKPFCYDITKHFVIKEFYEDIDVD</sequence>
<evidence type="ECO:0000313" key="3">
    <source>
        <dbReference type="Proteomes" id="UP000580250"/>
    </source>
</evidence>
<dbReference type="AlphaFoldDB" id="A0A6V7VCN7"/>
<name>A0A6V7VCN7_MELEN</name>
<proteinExistence type="predicted"/>
<evidence type="ECO:0000256" key="1">
    <source>
        <dbReference type="SAM" id="Coils"/>
    </source>
</evidence>
<organism evidence="2 3">
    <name type="scientific">Meloidogyne enterolobii</name>
    <name type="common">Root-knot nematode worm</name>
    <name type="synonym">Meloidogyne mayaguensis</name>
    <dbReference type="NCBI Taxonomy" id="390850"/>
    <lineage>
        <taxon>Eukaryota</taxon>
        <taxon>Metazoa</taxon>
        <taxon>Ecdysozoa</taxon>
        <taxon>Nematoda</taxon>
        <taxon>Chromadorea</taxon>
        <taxon>Rhabditida</taxon>
        <taxon>Tylenchina</taxon>
        <taxon>Tylenchomorpha</taxon>
        <taxon>Tylenchoidea</taxon>
        <taxon>Meloidogynidae</taxon>
        <taxon>Meloidogyninae</taxon>
        <taxon>Meloidogyne</taxon>
    </lineage>
</organism>
<dbReference type="Proteomes" id="UP000580250">
    <property type="component" value="Unassembled WGS sequence"/>
</dbReference>
<feature type="coiled-coil region" evidence="1">
    <location>
        <begin position="32"/>
        <end position="77"/>
    </location>
</feature>
<keyword evidence="1" id="KW-0175">Coiled coil</keyword>
<protein>
    <submittedName>
        <fullName evidence="2">Uncharacterized protein</fullName>
    </submittedName>
</protein>
<dbReference type="InterPro" id="IPR043136">
    <property type="entry name" value="B30.2/SPRY_sf"/>
</dbReference>
<reference evidence="2 3" key="1">
    <citation type="submission" date="2020-08" db="EMBL/GenBank/DDBJ databases">
        <authorList>
            <person name="Koutsovoulos G."/>
            <person name="Danchin GJ E."/>
        </authorList>
    </citation>
    <scope>NUCLEOTIDE SEQUENCE [LARGE SCALE GENOMIC DNA]</scope>
</reference>
<gene>
    <name evidence="2" type="ORF">MENT_LOCUS24323</name>
</gene>
<dbReference type="Gene3D" id="2.60.120.920">
    <property type="match status" value="1"/>
</dbReference>
<evidence type="ECO:0000313" key="2">
    <source>
        <dbReference type="EMBL" id="CAD2172756.1"/>
    </source>
</evidence>
<accession>A0A6V7VCN7</accession>